<evidence type="ECO:0000259" key="9">
    <source>
        <dbReference type="PROSITE" id="PS50237"/>
    </source>
</evidence>
<gene>
    <name evidence="10" type="ORF">NMOB1V02_LOCUS8108</name>
</gene>
<name>A0A7R9BTV4_9CRUS</name>
<dbReference type="InterPro" id="IPR044611">
    <property type="entry name" value="E3A/B/C-like"/>
</dbReference>
<dbReference type="OrthoDB" id="5981550at2759"/>
<proteinExistence type="predicted"/>
<evidence type="ECO:0000256" key="8">
    <source>
        <dbReference type="SAM" id="MobiDB-lite"/>
    </source>
</evidence>
<evidence type="ECO:0000256" key="1">
    <source>
        <dbReference type="ARBA" id="ARBA00000885"/>
    </source>
</evidence>
<sequence>MQYVVVDKNVEVAQGLKELLAYEGDVEEDMCTTFQISVDEFGSAKTYNLVENGADVMVTNANREEFVKLYIDFILNTAIYEQFRAFYLGFHSVCASNALIMMRPEEVEIMVCGSPTLDLADLKKVVEYDGYTAEDQNMKDFWEILLSLSLDLQKKFLLFSTGSDRIPVGGMQEMTFKITAQRDHLDMLPQAHTCFNQLVLPRYNNAEVNSQEDPNGIEILGRGSMKDGDHE</sequence>
<evidence type="ECO:0000256" key="2">
    <source>
        <dbReference type="ARBA" id="ARBA00004496"/>
    </source>
</evidence>
<evidence type="ECO:0000256" key="4">
    <source>
        <dbReference type="ARBA" id="ARBA00022490"/>
    </source>
</evidence>
<dbReference type="GO" id="GO:0000209">
    <property type="term" value="P:protein polyubiquitination"/>
    <property type="evidence" value="ECO:0007669"/>
    <property type="project" value="InterPro"/>
</dbReference>
<feature type="region of interest" description="Disordered" evidence="8">
    <location>
        <begin position="211"/>
        <end position="231"/>
    </location>
</feature>
<dbReference type="InterPro" id="IPR035983">
    <property type="entry name" value="Hect_E3_ubiquitin_ligase"/>
</dbReference>
<feature type="active site" description="Glycyl thioester intermediate" evidence="7">
    <location>
        <position position="194"/>
    </location>
</feature>
<dbReference type="Pfam" id="PF00632">
    <property type="entry name" value="HECT"/>
    <property type="match status" value="1"/>
</dbReference>
<dbReference type="PANTHER" id="PTHR45700">
    <property type="entry name" value="UBIQUITIN-PROTEIN LIGASE E3C"/>
    <property type="match status" value="1"/>
</dbReference>
<dbReference type="InterPro" id="IPR000569">
    <property type="entry name" value="HECT_dom"/>
</dbReference>
<evidence type="ECO:0000256" key="7">
    <source>
        <dbReference type="PROSITE-ProRule" id="PRU00104"/>
    </source>
</evidence>
<dbReference type="EC" id="2.3.2.26" evidence="3"/>
<accession>A0A7R9BTV4</accession>
<keyword evidence="4" id="KW-0963">Cytoplasm</keyword>
<dbReference type="GO" id="GO:0009966">
    <property type="term" value="P:regulation of signal transduction"/>
    <property type="evidence" value="ECO:0007669"/>
    <property type="project" value="UniProtKB-ARBA"/>
</dbReference>
<evidence type="ECO:0000256" key="3">
    <source>
        <dbReference type="ARBA" id="ARBA00012485"/>
    </source>
</evidence>
<dbReference type="Proteomes" id="UP000678499">
    <property type="component" value="Unassembled WGS sequence"/>
</dbReference>
<dbReference type="GO" id="GO:0005737">
    <property type="term" value="C:cytoplasm"/>
    <property type="evidence" value="ECO:0007669"/>
    <property type="project" value="UniProtKB-SubCell"/>
</dbReference>
<organism evidence="10">
    <name type="scientific">Notodromas monacha</name>
    <dbReference type="NCBI Taxonomy" id="399045"/>
    <lineage>
        <taxon>Eukaryota</taxon>
        <taxon>Metazoa</taxon>
        <taxon>Ecdysozoa</taxon>
        <taxon>Arthropoda</taxon>
        <taxon>Crustacea</taxon>
        <taxon>Oligostraca</taxon>
        <taxon>Ostracoda</taxon>
        <taxon>Podocopa</taxon>
        <taxon>Podocopida</taxon>
        <taxon>Cypridocopina</taxon>
        <taxon>Cypridoidea</taxon>
        <taxon>Cyprididae</taxon>
        <taxon>Notodromas</taxon>
    </lineage>
</organism>
<keyword evidence="11" id="KW-1185">Reference proteome</keyword>
<evidence type="ECO:0000256" key="6">
    <source>
        <dbReference type="ARBA" id="ARBA00022786"/>
    </source>
</evidence>
<dbReference type="PANTHER" id="PTHR45700:SF9">
    <property type="entry name" value="HECT-TYPE E3 UBIQUITIN TRANSFERASE"/>
    <property type="match status" value="1"/>
</dbReference>
<comment type="subcellular location">
    <subcellularLocation>
        <location evidence="2">Cytoplasm</location>
    </subcellularLocation>
</comment>
<dbReference type="FunFam" id="3.30.2410.10:FF:000003">
    <property type="entry name" value="probable E3 ubiquitin-protein ligase HERC4 isoform X1"/>
    <property type="match status" value="1"/>
</dbReference>
<protein>
    <recommendedName>
        <fullName evidence="3">HECT-type E3 ubiquitin transferase</fullName>
        <ecNumber evidence="3">2.3.2.26</ecNumber>
    </recommendedName>
</protein>
<keyword evidence="6 7" id="KW-0833">Ubl conjugation pathway</keyword>
<keyword evidence="5" id="KW-0808">Transferase</keyword>
<comment type="catalytic activity">
    <reaction evidence="1">
        <text>S-ubiquitinyl-[E2 ubiquitin-conjugating enzyme]-L-cysteine + [acceptor protein]-L-lysine = [E2 ubiquitin-conjugating enzyme]-L-cysteine + N(6)-ubiquitinyl-[acceptor protein]-L-lysine.</text>
        <dbReference type="EC" id="2.3.2.26"/>
    </reaction>
</comment>
<dbReference type="PROSITE" id="PS50237">
    <property type="entry name" value="HECT"/>
    <property type="match status" value="1"/>
</dbReference>
<dbReference type="Gene3D" id="3.90.1750.10">
    <property type="entry name" value="Hect, E3 ligase catalytic domains"/>
    <property type="match status" value="1"/>
</dbReference>
<dbReference type="AlphaFoldDB" id="A0A7R9BTV4"/>
<evidence type="ECO:0000256" key="5">
    <source>
        <dbReference type="ARBA" id="ARBA00022679"/>
    </source>
</evidence>
<dbReference type="SUPFAM" id="SSF56204">
    <property type="entry name" value="Hect, E3 ligase catalytic domain"/>
    <property type="match status" value="1"/>
</dbReference>
<reference evidence="10" key="1">
    <citation type="submission" date="2020-11" db="EMBL/GenBank/DDBJ databases">
        <authorList>
            <person name="Tran Van P."/>
        </authorList>
    </citation>
    <scope>NUCLEOTIDE SEQUENCE</scope>
</reference>
<evidence type="ECO:0000313" key="10">
    <source>
        <dbReference type="EMBL" id="CAD7280448.1"/>
    </source>
</evidence>
<feature type="domain" description="HECT" evidence="9">
    <location>
        <begin position="11"/>
        <end position="208"/>
    </location>
</feature>
<dbReference type="FunFam" id="3.30.2160.10:FF:000004">
    <property type="entry name" value="probable E3 ubiquitin-protein ligase HERC4 isoform X1"/>
    <property type="match status" value="1"/>
</dbReference>
<evidence type="ECO:0000313" key="11">
    <source>
        <dbReference type="Proteomes" id="UP000678499"/>
    </source>
</evidence>
<dbReference type="EMBL" id="CAJPEX010002180">
    <property type="protein sequence ID" value="CAG0920600.1"/>
    <property type="molecule type" value="Genomic_DNA"/>
</dbReference>
<dbReference type="Gene3D" id="3.30.2410.10">
    <property type="entry name" value="Hect, E3 ligase catalytic domain"/>
    <property type="match status" value="1"/>
</dbReference>
<dbReference type="GO" id="GO:0061630">
    <property type="term" value="F:ubiquitin protein ligase activity"/>
    <property type="evidence" value="ECO:0007669"/>
    <property type="project" value="UniProtKB-EC"/>
</dbReference>
<dbReference type="Gene3D" id="3.30.2160.10">
    <property type="entry name" value="Hect, E3 ligase catalytic domain"/>
    <property type="match status" value="1"/>
</dbReference>
<dbReference type="EMBL" id="OA884217">
    <property type="protein sequence ID" value="CAD7280448.1"/>
    <property type="molecule type" value="Genomic_DNA"/>
</dbReference>
<dbReference type="SMART" id="SM00119">
    <property type="entry name" value="HECTc"/>
    <property type="match status" value="1"/>
</dbReference>